<name>A0A0F9K0L9_9ZZZZ</name>
<proteinExistence type="predicted"/>
<protein>
    <recommendedName>
        <fullName evidence="1">ERCC4 domain-containing protein</fullName>
    </recommendedName>
</protein>
<dbReference type="Gene3D" id="3.40.50.10130">
    <property type="match status" value="1"/>
</dbReference>
<evidence type="ECO:0000313" key="2">
    <source>
        <dbReference type="EMBL" id="KKM75589.1"/>
    </source>
</evidence>
<dbReference type="GO" id="GO:0006259">
    <property type="term" value="P:DNA metabolic process"/>
    <property type="evidence" value="ECO:0007669"/>
    <property type="project" value="UniProtKB-ARBA"/>
</dbReference>
<organism evidence="2">
    <name type="scientific">marine sediment metagenome</name>
    <dbReference type="NCBI Taxonomy" id="412755"/>
    <lineage>
        <taxon>unclassified sequences</taxon>
        <taxon>metagenomes</taxon>
        <taxon>ecological metagenomes</taxon>
    </lineage>
</organism>
<dbReference type="InterPro" id="IPR006166">
    <property type="entry name" value="ERCC4_domain"/>
</dbReference>
<reference evidence="2" key="1">
    <citation type="journal article" date="2015" name="Nature">
        <title>Complex archaea that bridge the gap between prokaryotes and eukaryotes.</title>
        <authorList>
            <person name="Spang A."/>
            <person name="Saw J.H."/>
            <person name="Jorgensen S.L."/>
            <person name="Zaremba-Niedzwiedzka K."/>
            <person name="Martijn J."/>
            <person name="Lind A.E."/>
            <person name="van Eijk R."/>
            <person name="Schleper C."/>
            <person name="Guy L."/>
            <person name="Ettema T.J."/>
        </authorList>
    </citation>
    <scope>NUCLEOTIDE SEQUENCE</scope>
</reference>
<feature type="domain" description="ERCC4" evidence="1">
    <location>
        <begin position="19"/>
        <end position="103"/>
    </location>
</feature>
<sequence>MRILKKRRRSRPAEKWPIPIYWDDREKKGRWHLDCVKYKMVKCRIDTGDYVLYRGKESIVIERKASMEELISNLTGQKKYKFYKFLERLSGYKRKCIVVEDTCCVAAALRRNPYARVTPKDIYFQIGKIMFEYGIPILFCNAKGQDKQDFLYYLFDSAWQAK</sequence>
<dbReference type="GO" id="GO:0003677">
    <property type="term" value="F:DNA binding"/>
    <property type="evidence" value="ECO:0007669"/>
    <property type="project" value="InterPro"/>
</dbReference>
<evidence type="ECO:0000259" key="1">
    <source>
        <dbReference type="SMART" id="SM00891"/>
    </source>
</evidence>
<dbReference type="GO" id="GO:0004518">
    <property type="term" value="F:nuclease activity"/>
    <property type="evidence" value="ECO:0007669"/>
    <property type="project" value="InterPro"/>
</dbReference>
<accession>A0A0F9K0L9</accession>
<dbReference type="Pfam" id="PF02732">
    <property type="entry name" value="ERCC4"/>
    <property type="match status" value="1"/>
</dbReference>
<dbReference type="AlphaFoldDB" id="A0A0F9K0L9"/>
<comment type="caution">
    <text evidence="2">The sequence shown here is derived from an EMBL/GenBank/DDBJ whole genome shotgun (WGS) entry which is preliminary data.</text>
</comment>
<dbReference type="InterPro" id="IPR011335">
    <property type="entry name" value="Restrct_endonuc-II-like"/>
</dbReference>
<gene>
    <name evidence="2" type="ORF">LCGC14_1388730</name>
</gene>
<dbReference type="SUPFAM" id="SSF52980">
    <property type="entry name" value="Restriction endonuclease-like"/>
    <property type="match status" value="1"/>
</dbReference>
<dbReference type="SMART" id="SM00891">
    <property type="entry name" value="ERCC4"/>
    <property type="match status" value="1"/>
</dbReference>
<dbReference type="EMBL" id="LAZR01008950">
    <property type="protein sequence ID" value="KKM75589.1"/>
    <property type="molecule type" value="Genomic_DNA"/>
</dbReference>